<feature type="region of interest" description="Disordered" evidence="1">
    <location>
        <begin position="205"/>
        <end position="227"/>
    </location>
</feature>
<dbReference type="InterPro" id="IPR036388">
    <property type="entry name" value="WH-like_DNA-bd_sf"/>
</dbReference>
<name>A0ABV9YEQ4_9PSEU</name>
<protein>
    <submittedName>
        <fullName evidence="2">RNA polymerase sigma factor</fullName>
    </submittedName>
</protein>
<dbReference type="Proteomes" id="UP001595833">
    <property type="component" value="Unassembled WGS sequence"/>
</dbReference>
<proteinExistence type="predicted"/>
<keyword evidence="3" id="KW-1185">Reference proteome</keyword>
<reference evidence="3" key="1">
    <citation type="journal article" date="2019" name="Int. J. Syst. Evol. Microbiol.">
        <title>The Global Catalogue of Microorganisms (GCM) 10K type strain sequencing project: providing services to taxonomists for standard genome sequencing and annotation.</title>
        <authorList>
            <consortium name="The Broad Institute Genomics Platform"/>
            <consortium name="The Broad Institute Genome Sequencing Center for Infectious Disease"/>
            <person name="Wu L."/>
            <person name="Ma J."/>
        </authorList>
    </citation>
    <scope>NUCLEOTIDE SEQUENCE [LARGE SCALE GENOMIC DNA]</scope>
    <source>
        <strain evidence="3">KCTC 12848</strain>
    </source>
</reference>
<evidence type="ECO:0000313" key="2">
    <source>
        <dbReference type="EMBL" id="MFC5060202.1"/>
    </source>
</evidence>
<sequence length="227" mass="24783">MGNTGDHPGDAKLRDALVAEGCEGPEWQRFTKIIAKYGHALMMSWLRSEAIFDKCAEKGCPVGGPPLYWEHDDLVSLASDTVVKAIDEFRRKALLSGDWDPRGGSSLKSYFATACIYAFPNIYRKWNNEFARRRRESARSTDFDELVGMASPTPGPADTVVTRLEIKRGLAGIGNELARQALVLREAGYTVGQIAESLGTSHGAVKGALERHRKSVDRSARDGGGNA</sequence>
<comment type="caution">
    <text evidence="2">The sequence shown here is derived from an EMBL/GenBank/DDBJ whole genome shotgun (WGS) entry which is preliminary data.</text>
</comment>
<accession>A0ABV9YEQ4</accession>
<dbReference type="RefSeq" id="WP_344040115.1">
    <property type="nucleotide sequence ID" value="NZ_BAAAKE010000021.1"/>
</dbReference>
<dbReference type="Gene3D" id="1.10.10.10">
    <property type="entry name" value="Winged helix-like DNA-binding domain superfamily/Winged helix DNA-binding domain"/>
    <property type="match status" value="1"/>
</dbReference>
<evidence type="ECO:0000313" key="3">
    <source>
        <dbReference type="Proteomes" id="UP001595833"/>
    </source>
</evidence>
<gene>
    <name evidence="2" type="ORF">ACFPFM_41370</name>
</gene>
<dbReference type="EMBL" id="JBHSJB010000052">
    <property type="protein sequence ID" value="MFC5060202.1"/>
    <property type="molecule type" value="Genomic_DNA"/>
</dbReference>
<evidence type="ECO:0000256" key="1">
    <source>
        <dbReference type="SAM" id="MobiDB-lite"/>
    </source>
</evidence>
<organism evidence="2 3">
    <name type="scientific">Saccharothrix xinjiangensis</name>
    <dbReference type="NCBI Taxonomy" id="204798"/>
    <lineage>
        <taxon>Bacteria</taxon>
        <taxon>Bacillati</taxon>
        <taxon>Actinomycetota</taxon>
        <taxon>Actinomycetes</taxon>
        <taxon>Pseudonocardiales</taxon>
        <taxon>Pseudonocardiaceae</taxon>
        <taxon>Saccharothrix</taxon>
    </lineage>
</organism>